<evidence type="ECO:0000313" key="1">
    <source>
        <dbReference type="EMBL" id="MFD2168524.1"/>
    </source>
</evidence>
<sequence length="42" mass="4573">MKKIWIASLAAVALVAVGLGGTERGFSAYSMRERSTRQEPFS</sequence>
<reference evidence="2" key="1">
    <citation type="journal article" date="2019" name="Int. J. Syst. Evol. Microbiol.">
        <title>The Global Catalogue of Microorganisms (GCM) 10K type strain sequencing project: providing services to taxonomists for standard genome sequencing and annotation.</title>
        <authorList>
            <consortium name="The Broad Institute Genomics Platform"/>
            <consortium name="The Broad Institute Genome Sequencing Center for Infectious Disease"/>
            <person name="Wu L."/>
            <person name="Ma J."/>
        </authorList>
    </citation>
    <scope>NUCLEOTIDE SEQUENCE [LARGE SCALE GENOMIC DNA]</scope>
    <source>
        <strain evidence="2">CGMCC 1.13574</strain>
    </source>
</reference>
<proteinExistence type="predicted"/>
<evidence type="ECO:0000313" key="2">
    <source>
        <dbReference type="Proteomes" id="UP001597343"/>
    </source>
</evidence>
<comment type="caution">
    <text evidence="1">The sequence shown here is derived from an EMBL/GenBank/DDBJ whole genome shotgun (WGS) entry which is preliminary data.</text>
</comment>
<dbReference type="RefSeq" id="WP_386043313.1">
    <property type="nucleotide sequence ID" value="NZ_JBHUIO010000002.1"/>
</dbReference>
<organism evidence="1 2">
    <name type="scientific">Tumebacillus lipolyticus</name>
    <dbReference type="NCBI Taxonomy" id="1280370"/>
    <lineage>
        <taxon>Bacteria</taxon>
        <taxon>Bacillati</taxon>
        <taxon>Bacillota</taxon>
        <taxon>Bacilli</taxon>
        <taxon>Bacillales</taxon>
        <taxon>Alicyclobacillaceae</taxon>
        <taxon>Tumebacillus</taxon>
    </lineage>
</organism>
<gene>
    <name evidence="1" type="ORF">ACFSOY_00645</name>
</gene>
<dbReference type="EMBL" id="JBHUIO010000002">
    <property type="protein sequence ID" value="MFD2168524.1"/>
    <property type="molecule type" value="Genomic_DNA"/>
</dbReference>
<accession>A0ABW4ZT68</accession>
<protein>
    <submittedName>
        <fullName evidence="1">Uncharacterized protein</fullName>
    </submittedName>
</protein>
<keyword evidence="2" id="KW-1185">Reference proteome</keyword>
<dbReference type="Proteomes" id="UP001597343">
    <property type="component" value="Unassembled WGS sequence"/>
</dbReference>
<name>A0ABW4ZT68_9BACL</name>